<dbReference type="Pfam" id="PF00528">
    <property type="entry name" value="BPD_transp_1"/>
    <property type="match status" value="1"/>
</dbReference>
<name>A0ABT2GNC7_9MICO</name>
<comment type="subcellular location">
    <subcellularLocation>
        <location evidence="1 7">Cell membrane</location>
        <topology evidence="1 7">Multi-pass membrane protein</topology>
    </subcellularLocation>
</comment>
<dbReference type="EMBL" id="JANLCM010000001">
    <property type="protein sequence ID" value="MCS5717683.1"/>
    <property type="molecule type" value="Genomic_DNA"/>
</dbReference>
<feature type="transmembrane region" description="Helical" evidence="7">
    <location>
        <begin position="26"/>
        <end position="45"/>
    </location>
</feature>
<dbReference type="SUPFAM" id="SSF161098">
    <property type="entry name" value="MetI-like"/>
    <property type="match status" value="1"/>
</dbReference>
<dbReference type="PANTHER" id="PTHR43744:SF12">
    <property type="entry name" value="ABC TRANSPORTER PERMEASE PROTEIN MG189-RELATED"/>
    <property type="match status" value="1"/>
</dbReference>
<proteinExistence type="inferred from homology"/>
<reference evidence="9" key="1">
    <citation type="submission" date="2022-08" db="EMBL/GenBank/DDBJ databases">
        <authorList>
            <person name="Deng Y."/>
            <person name="Han X.-F."/>
            <person name="Zhang Y.-Q."/>
        </authorList>
    </citation>
    <scope>NUCLEOTIDE SEQUENCE</scope>
    <source>
        <strain evidence="9">CPCC 205763</strain>
    </source>
</reference>
<feature type="transmembrane region" description="Helical" evidence="7">
    <location>
        <begin position="122"/>
        <end position="143"/>
    </location>
</feature>
<dbReference type="Proteomes" id="UP001165584">
    <property type="component" value="Unassembled WGS sequence"/>
</dbReference>
<dbReference type="InterPro" id="IPR035906">
    <property type="entry name" value="MetI-like_sf"/>
</dbReference>
<keyword evidence="3" id="KW-1003">Cell membrane</keyword>
<feature type="transmembrane region" description="Helical" evidence="7">
    <location>
        <begin position="91"/>
        <end position="115"/>
    </location>
</feature>
<dbReference type="CDD" id="cd06261">
    <property type="entry name" value="TM_PBP2"/>
    <property type="match status" value="1"/>
</dbReference>
<organism evidence="9 10">
    <name type="scientific">Herbiconiux aconitum</name>
    <dbReference type="NCBI Taxonomy" id="2970913"/>
    <lineage>
        <taxon>Bacteria</taxon>
        <taxon>Bacillati</taxon>
        <taxon>Actinomycetota</taxon>
        <taxon>Actinomycetes</taxon>
        <taxon>Micrococcales</taxon>
        <taxon>Microbacteriaceae</taxon>
        <taxon>Herbiconiux</taxon>
    </lineage>
</organism>
<feature type="transmembrane region" description="Helical" evidence="7">
    <location>
        <begin position="270"/>
        <end position="292"/>
    </location>
</feature>
<evidence type="ECO:0000256" key="3">
    <source>
        <dbReference type="ARBA" id="ARBA00022475"/>
    </source>
</evidence>
<evidence type="ECO:0000313" key="9">
    <source>
        <dbReference type="EMBL" id="MCS5717683.1"/>
    </source>
</evidence>
<keyword evidence="4 7" id="KW-0812">Transmembrane</keyword>
<gene>
    <name evidence="9" type="ORF">N1027_05985</name>
</gene>
<evidence type="ECO:0000259" key="8">
    <source>
        <dbReference type="PROSITE" id="PS50928"/>
    </source>
</evidence>
<comment type="similarity">
    <text evidence="7">Belongs to the binding-protein-dependent transport system permease family.</text>
</comment>
<dbReference type="PANTHER" id="PTHR43744">
    <property type="entry name" value="ABC TRANSPORTER PERMEASE PROTEIN MG189-RELATED-RELATED"/>
    <property type="match status" value="1"/>
</dbReference>
<feature type="transmembrane region" description="Helical" evidence="7">
    <location>
        <begin position="197"/>
        <end position="219"/>
    </location>
</feature>
<dbReference type="RefSeq" id="WP_259506131.1">
    <property type="nucleotide sequence ID" value="NZ_JANLCM010000001.1"/>
</dbReference>
<feature type="domain" description="ABC transmembrane type-1" evidence="8">
    <location>
        <begin position="87"/>
        <end position="288"/>
    </location>
</feature>
<feature type="transmembrane region" description="Helical" evidence="7">
    <location>
        <begin position="239"/>
        <end position="258"/>
    </location>
</feature>
<evidence type="ECO:0000313" key="10">
    <source>
        <dbReference type="Proteomes" id="UP001165584"/>
    </source>
</evidence>
<evidence type="ECO:0000256" key="2">
    <source>
        <dbReference type="ARBA" id="ARBA00022448"/>
    </source>
</evidence>
<keyword evidence="10" id="KW-1185">Reference proteome</keyword>
<evidence type="ECO:0000256" key="7">
    <source>
        <dbReference type="RuleBase" id="RU363032"/>
    </source>
</evidence>
<keyword evidence="6 7" id="KW-0472">Membrane</keyword>
<evidence type="ECO:0000256" key="5">
    <source>
        <dbReference type="ARBA" id="ARBA00022989"/>
    </source>
</evidence>
<keyword evidence="2 7" id="KW-0813">Transport</keyword>
<evidence type="ECO:0000256" key="1">
    <source>
        <dbReference type="ARBA" id="ARBA00004651"/>
    </source>
</evidence>
<evidence type="ECO:0000256" key="6">
    <source>
        <dbReference type="ARBA" id="ARBA00023136"/>
    </source>
</evidence>
<accession>A0ABT2GNC7</accession>
<keyword evidence="5 7" id="KW-1133">Transmembrane helix</keyword>
<feature type="transmembrane region" description="Helical" evidence="7">
    <location>
        <begin position="155"/>
        <end position="176"/>
    </location>
</feature>
<dbReference type="InterPro" id="IPR000515">
    <property type="entry name" value="MetI-like"/>
</dbReference>
<sequence length="303" mass="32841">MTAITIKTTSPTSAKVARGTARAARLIFLAATAVFFAVPLLWMLLAPTKTDQELTTLPPLAFGSFENIGTAWNNLMSFNDAEVLLWTSNTIFYALGTVIIAVAISIPAGYALAMYRFPGRRLLLLLTLIGMILPTAATLLPIYRELALVGLVNTPWAVILPSAFFPFGVYLTYLHFQSALPVELVEAAKMDGATDLRVFWSLGLPLARPAVALVTFFAFVANWNNYFLPYVMLFNDKLFNIQLGVGTLLSAAPVLSNETNSQLPIHRPEAALAGLIAIVPIALIFVVFQRFIGTSMLSGAVKG</sequence>
<comment type="caution">
    <text evidence="9">The sequence shown here is derived from an EMBL/GenBank/DDBJ whole genome shotgun (WGS) entry which is preliminary data.</text>
</comment>
<dbReference type="PROSITE" id="PS50928">
    <property type="entry name" value="ABC_TM1"/>
    <property type="match status" value="1"/>
</dbReference>
<protein>
    <submittedName>
        <fullName evidence="9">Carbohydrate ABC transporter permease</fullName>
    </submittedName>
</protein>
<dbReference type="Gene3D" id="1.10.3720.10">
    <property type="entry name" value="MetI-like"/>
    <property type="match status" value="1"/>
</dbReference>
<evidence type="ECO:0000256" key="4">
    <source>
        <dbReference type="ARBA" id="ARBA00022692"/>
    </source>
</evidence>